<evidence type="ECO:0000313" key="11">
    <source>
        <dbReference type="EMBL" id="ULN39149.1"/>
    </source>
</evidence>
<dbReference type="InterPro" id="IPR022616">
    <property type="entry name" value="Glyco_hydro_4_C"/>
</dbReference>
<organism evidence="11 12">
    <name type="scientific">Mycolicibacterium crocinum</name>
    <dbReference type="NCBI Taxonomy" id="388459"/>
    <lineage>
        <taxon>Bacteria</taxon>
        <taxon>Bacillati</taxon>
        <taxon>Actinomycetota</taxon>
        <taxon>Actinomycetes</taxon>
        <taxon>Mycobacteriales</taxon>
        <taxon>Mycobacteriaceae</taxon>
        <taxon>Mycolicibacterium</taxon>
    </lineage>
</organism>
<evidence type="ECO:0000256" key="4">
    <source>
        <dbReference type="ARBA" id="ARBA00022801"/>
    </source>
</evidence>
<keyword evidence="6" id="KW-0464">Manganese</keyword>
<protein>
    <submittedName>
        <fullName evidence="11">Alpha-galactosidase</fullName>
        <ecNumber evidence="11">3.2.1.22</ecNumber>
    </submittedName>
</protein>
<dbReference type="NCBIfam" id="NF011657">
    <property type="entry name" value="PRK15076.1"/>
    <property type="match status" value="1"/>
</dbReference>
<feature type="domain" description="Glycosyl hydrolase family 4 C-terminal" evidence="10">
    <location>
        <begin position="196"/>
        <end position="402"/>
    </location>
</feature>
<comment type="similarity">
    <text evidence="2 9">Belongs to the glycosyl hydrolase 4 family.</text>
</comment>
<dbReference type="EMBL" id="CP092362">
    <property type="protein sequence ID" value="ULN39149.1"/>
    <property type="molecule type" value="Genomic_DNA"/>
</dbReference>
<evidence type="ECO:0000256" key="9">
    <source>
        <dbReference type="RuleBase" id="RU361152"/>
    </source>
</evidence>
<dbReference type="SUPFAM" id="SSF56327">
    <property type="entry name" value="LDH C-terminal domain-like"/>
    <property type="match status" value="1"/>
</dbReference>
<dbReference type="SUPFAM" id="SSF53850">
    <property type="entry name" value="Periplasmic binding protein-like II"/>
    <property type="match status" value="1"/>
</dbReference>
<keyword evidence="12" id="KW-1185">Reference proteome</keyword>
<accession>A0ABY3THC3</accession>
<dbReference type="PANTHER" id="PTHR32092">
    <property type="entry name" value="6-PHOSPHO-BETA-GLUCOSIDASE-RELATED"/>
    <property type="match status" value="1"/>
</dbReference>
<sequence>MKPTVVIIGAGSVEFTRELLGDILSFPELASMRVVLHDIDAQRLETAEAIARATALAAGAEPEIVATLDRRRALDGADYVINVIAVGMHEATVRDFEIPARYGLKQTIGDTIGIGGIFRGLRTFPVLAGIARDMAEVCPDAWLLNYTNPMAMNVSYLHAVAPKLKVLGLCHSVYWTMVGLCELIDVPYDEVSYWSAGVNHQAWVLRWERGGENLYPRLDERIAADPELRRRVRVDMYRRLGYYPTETSEHSSEYVGWYLHDPAEIERLRINVGEYVAISEANLAEYARVRAELADSHALPIDTSSTEYAPQVIHSLETGTPRVISANVVNDGLITNLPDGVAVEVPTLLDALGAHPMKVGDLPPQCAALNRGFLGPVDLTVRAAVDGDPRLVRAAAMVDPNTAATLSVDQIWTLCDELTAAHGDLLPPAARPRYRQLRRANVIRRKLCVALIAILAAALAACGGGGGSSGPTEISVWHGYQDTEGEVFKSLVEQYNKEHPDVKVSELYSSNDLVLQKVLTAVRGNSAPDVAYMFGSWSPNIAKIPSLVNMADEVKKPDWKWDDFYEAERKAATVGDKVVGVPALVDNLAIVYNKKLFADAGIAPPTPEWTWDDFRAAAAKLTDPGKGQFGWLIPADGSEDTVWHYIPMLWEAGGDILNADNTKATFNSDAGVRALTTLQQMAVTDKSLYLDTTNENGPKLMNSGKIGMLVTGPWDLSQLSDIEYGVQVMPTYPGSSGGHQTIAGPDNWVVFNNGDKRKQAAIDFVKWLSAPEQVKKFSLGTGDLPIRSSVGDDKTVLDELDKNVPGTAAFVENLKNVHTVRPQVEQYPAVSEALGQAVVSVMLGKDQPKAALDSAAQAADAKLAEK</sequence>
<dbReference type="SUPFAM" id="SSF51735">
    <property type="entry name" value="NAD(P)-binding Rossmann-fold domains"/>
    <property type="match status" value="1"/>
</dbReference>
<dbReference type="RefSeq" id="WP_240176138.1">
    <property type="nucleotide sequence ID" value="NZ_CP092362.2"/>
</dbReference>
<keyword evidence="7" id="KW-0119">Carbohydrate metabolism</keyword>
<gene>
    <name evidence="11" type="primary">melA</name>
    <name evidence="11" type="ORF">MI149_15295</name>
</gene>
<evidence type="ECO:0000256" key="6">
    <source>
        <dbReference type="ARBA" id="ARBA00023211"/>
    </source>
</evidence>
<evidence type="ECO:0000256" key="5">
    <source>
        <dbReference type="ARBA" id="ARBA00023027"/>
    </source>
</evidence>
<dbReference type="InterPro" id="IPR006059">
    <property type="entry name" value="SBP"/>
</dbReference>
<evidence type="ECO:0000259" key="10">
    <source>
        <dbReference type="Pfam" id="PF11975"/>
    </source>
</evidence>
<proteinExistence type="inferred from homology"/>
<name>A0ABY3THC3_9MYCO</name>
<dbReference type="PANTHER" id="PTHR32092:SF6">
    <property type="entry name" value="ALPHA-GALACTOSIDASE"/>
    <property type="match status" value="1"/>
</dbReference>
<keyword evidence="5 9" id="KW-0520">NAD</keyword>
<reference evidence="11" key="1">
    <citation type="submission" date="2022-08" db="EMBL/GenBank/DDBJ databases">
        <title>Whole genome sequencing of non-tuberculosis mycobacteria type-strains.</title>
        <authorList>
            <person name="Igarashi Y."/>
            <person name="Osugi A."/>
            <person name="Mitarai S."/>
        </authorList>
    </citation>
    <scope>NUCLEOTIDE SEQUENCE</scope>
    <source>
        <strain evidence="11">JCM 16369</strain>
    </source>
</reference>
<dbReference type="InterPro" id="IPR001088">
    <property type="entry name" value="Glyco_hydro_4"/>
</dbReference>
<evidence type="ECO:0000256" key="3">
    <source>
        <dbReference type="ARBA" id="ARBA00022723"/>
    </source>
</evidence>
<evidence type="ECO:0000256" key="2">
    <source>
        <dbReference type="ARBA" id="ARBA00010141"/>
    </source>
</evidence>
<evidence type="ECO:0000256" key="8">
    <source>
        <dbReference type="ARBA" id="ARBA00023295"/>
    </source>
</evidence>
<dbReference type="PRINTS" id="PR00732">
    <property type="entry name" value="GLHYDRLASE4"/>
</dbReference>
<keyword evidence="3" id="KW-0479">Metal-binding</keyword>
<dbReference type="GO" id="GO:0004557">
    <property type="term" value="F:alpha-galactosidase activity"/>
    <property type="evidence" value="ECO:0007669"/>
    <property type="project" value="UniProtKB-EC"/>
</dbReference>
<comment type="cofactor">
    <cofactor evidence="9">
        <name>NAD(+)</name>
        <dbReference type="ChEBI" id="CHEBI:57540"/>
    </cofactor>
    <text evidence="9">Binds 1 NAD(+) per subunit.</text>
</comment>
<dbReference type="Pfam" id="PF01547">
    <property type="entry name" value="SBP_bac_1"/>
    <property type="match status" value="1"/>
</dbReference>
<keyword evidence="8 9" id="KW-0326">Glycosidase</keyword>
<keyword evidence="4 9" id="KW-0378">Hydrolase</keyword>
<dbReference type="Proteomes" id="UP001055337">
    <property type="component" value="Chromosome"/>
</dbReference>
<evidence type="ECO:0000313" key="12">
    <source>
        <dbReference type="Proteomes" id="UP001055337"/>
    </source>
</evidence>
<dbReference type="CDD" id="cd05297">
    <property type="entry name" value="GH4_alpha_glucosidase_galactosidase"/>
    <property type="match status" value="1"/>
</dbReference>
<dbReference type="Gene3D" id="3.90.1820.10">
    <property type="entry name" value="AglA-like glucosidase"/>
    <property type="match status" value="1"/>
</dbReference>
<comment type="cofactor">
    <cofactor evidence="1">
        <name>Mn(2+)</name>
        <dbReference type="ChEBI" id="CHEBI:29035"/>
    </cofactor>
</comment>
<dbReference type="InterPro" id="IPR015955">
    <property type="entry name" value="Lactate_DH/Glyco_Ohase_4_C"/>
</dbReference>
<evidence type="ECO:0000256" key="7">
    <source>
        <dbReference type="ARBA" id="ARBA00023277"/>
    </source>
</evidence>
<dbReference type="Pfam" id="PF11975">
    <property type="entry name" value="Glyco_hydro_4C"/>
    <property type="match status" value="1"/>
</dbReference>
<dbReference type="Pfam" id="PF02056">
    <property type="entry name" value="Glyco_hydro_4"/>
    <property type="match status" value="1"/>
</dbReference>
<dbReference type="Gene3D" id="3.40.190.10">
    <property type="entry name" value="Periplasmic binding protein-like II"/>
    <property type="match status" value="1"/>
</dbReference>
<evidence type="ECO:0000256" key="1">
    <source>
        <dbReference type="ARBA" id="ARBA00001936"/>
    </source>
</evidence>
<dbReference type="CDD" id="cd14748">
    <property type="entry name" value="PBP2_UgpB"/>
    <property type="match status" value="1"/>
</dbReference>
<dbReference type="EC" id="3.2.1.22" evidence="11"/>
<dbReference type="InterPro" id="IPR036291">
    <property type="entry name" value="NAD(P)-bd_dom_sf"/>
</dbReference>
<dbReference type="InterPro" id="IPR053715">
    <property type="entry name" value="GH4_Enzyme_sf"/>
</dbReference>